<dbReference type="RefSeq" id="XP_040633093.1">
    <property type="nucleotide sequence ID" value="XM_040775650.1"/>
</dbReference>
<evidence type="ECO:0000256" key="4">
    <source>
        <dbReference type="ARBA" id="ARBA00035264"/>
    </source>
</evidence>
<dbReference type="GO" id="GO:0005763">
    <property type="term" value="C:mitochondrial small ribosomal subunit"/>
    <property type="evidence" value="ECO:0007669"/>
    <property type="project" value="TreeGrafter"/>
</dbReference>
<dbReference type="STRING" id="1858805.M5GB99"/>
<dbReference type="GO" id="GO:0032543">
    <property type="term" value="P:mitochondrial translation"/>
    <property type="evidence" value="ECO:0007669"/>
    <property type="project" value="TreeGrafter"/>
</dbReference>
<dbReference type="HOGENOM" id="CLU_110814_1_0_1"/>
<comment type="similarity">
    <text evidence="1">Belongs to the bacterial ribosomal protein bS18 family.</text>
</comment>
<evidence type="ECO:0000313" key="5">
    <source>
        <dbReference type="EMBL" id="EJU06199.1"/>
    </source>
</evidence>
<name>M5GB99_DACPD</name>
<protein>
    <recommendedName>
        <fullName evidence="4">Small ribosomal subunit protein bS18m</fullName>
    </recommendedName>
</protein>
<dbReference type="SUPFAM" id="SSF46911">
    <property type="entry name" value="Ribosomal protein S18"/>
    <property type="match status" value="1"/>
</dbReference>
<keyword evidence="3" id="KW-0687">Ribonucleoprotein</keyword>
<dbReference type="GO" id="GO:0003735">
    <property type="term" value="F:structural constituent of ribosome"/>
    <property type="evidence" value="ECO:0007669"/>
    <property type="project" value="InterPro"/>
</dbReference>
<keyword evidence="2" id="KW-0689">Ribosomal protein</keyword>
<sequence>MFPFVIPRLPSLPRSVVAGPSFARRFGAFSPTCVRRYAPTTQPEQGAEQGDAYERLASSLDSQSADVEAVLTMERTRRFFPDKAYAPWSQSVDNREFSGRQRKSRRILGPSKKVAMQVDPFQLNQIDPLDEYRNIQLLNEYVTETGRIVRRAQSLLTWRSQRRMGKAIRRAKAMGLIPVWSKVKNERMMVGPSVTLNK</sequence>
<evidence type="ECO:0000256" key="1">
    <source>
        <dbReference type="ARBA" id="ARBA00005589"/>
    </source>
</evidence>
<dbReference type="GO" id="GO:0070181">
    <property type="term" value="F:small ribosomal subunit rRNA binding"/>
    <property type="evidence" value="ECO:0007669"/>
    <property type="project" value="TreeGrafter"/>
</dbReference>
<evidence type="ECO:0000256" key="3">
    <source>
        <dbReference type="ARBA" id="ARBA00023274"/>
    </source>
</evidence>
<dbReference type="AlphaFoldDB" id="M5GB99"/>
<gene>
    <name evidence="5" type="ORF">DACRYDRAFT_60818</name>
</gene>
<accession>M5GB99</accession>
<dbReference type="PANTHER" id="PTHR13479">
    <property type="entry name" value="30S RIBOSOMAL PROTEIN S18"/>
    <property type="match status" value="1"/>
</dbReference>
<keyword evidence="6" id="KW-1185">Reference proteome</keyword>
<dbReference type="Proteomes" id="UP000030653">
    <property type="component" value="Unassembled WGS sequence"/>
</dbReference>
<dbReference type="InterPro" id="IPR001648">
    <property type="entry name" value="Ribosomal_bS18"/>
</dbReference>
<dbReference type="PANTHER" id="PTHR13479:SF40">
    <property type="entry name" value="SMALL RIBOSOMAL SUBUNIT PROTEIN BS18M"/>
    <property type="match status" value="1"/>
</dbReference>
<dbReference type="Gene3D" id="4.10.640.10">
    <property type="entry name" value="Ribosomal protein S18"/>
    <property type="match status" value="1"/>
</dbReference>
<dbReference type="OrthoDB" id="21463at2759"/>
<dbReference type="Pfam" id="PF01084">
    <property type="entry name" value="Ribosomal_S18"/>
    <property type="match status" value="1"/>
</dbReference>
<evidence type="ECO:0000256" key="2">
    <source>
        <dbReference type="ARBA" id="ARBA00022980"/>
    </source>
</evidence>
<dbReference type="InterPro" id="IPR036870">
    <property type="entry name" value="Ribosomal_bS18_sf"/>
</dbReference>
<evidence type="ECO:0000313" key="6">
    <source>
        <dbReference type="Proteomes" id="UP000030653"/>
    </source>
</evidence>
<dbReference type="GeneID" id="63690712"/>
<organism evidence="5 6">
    <name type="scientific">Dacryopinax primogenitus (strain DJM 731)</name>
    <name type="common">Brown rot fungus</name>
    <dbReference type="NCBI Taxonomy" id="1858805"/>
    <lineage>
        <taxon>Eukaryota</taxon>
        <taxon>Fungi</taxon>
        <taxon>Dikarya</taxon>
        <taxon>Basidiomycota</taxon>
        <taxon>Agaricomycotina</taxon>
        <taxon>Dacrymycetes</taxon>
        <taxon>Dacrymycetales</taxon>
        <taxon>Dacrymycetaceae</taxon>
        <taxon>Dacryopinax</taxon>
    </lineage>
</organism>
<reference evidence="5 6" key="1">
    <citation type="journal article" date="2012" name="Science">
        <title>The Paleozoic origin of enzymatic lignin decomposition reconstructed from 31 fungal genomes.</title>
        <authorList>
            <person name="Floudas D."/>
            <person name="Binder M."/>
            <person name="Riley R."/>
            <person name="Barry K."/>
            <person name="Blanchette R.A."/>
            <person name="Henrissat B."/>
            <person name="Martinez A.T."/>
            <person name="Otillar R."/>
            <person name="Spatafora J.W."/>
            <person name="Yadav J.S."/>
            <person name="Aerts A."/>
            <person name="Benoit I."/>
            <person name="Boyd A."/>
            <person name="Carlson A."/>
            <person name="Copeland A."/>
            <person name="Coutinho P.M."/>
            <person name="de Vries R.P."/>
            <person name="Ferreira P."/>
            <person name="Findley K."/>
            <person name="Foster B."/>
            <person name="Gaskell J."/>
            <person name="Glotzer D."/>
            <person name="Gorecki P."/>
            <person name="Heitman J."/>
            <person name="Hesse C."/>
            <person name="Hori C."/>
            <person name="Igarashi K."/>
            <person name="Jurgens J.A."/>
            <person name="Kallen N."/>
            <person name="Kersten P."/>
            <person name="Kohler A."/>
            <person name="Kuees U."/>
            <person name="Kumar T.K.A."/>
            <person name="Kuo A."/>
            <person name="LaButti K."/>
            <person name="Larrondo L.F."/>
            <person name="Lindquist E."/>
            <person name="Ling A."/>
            <person name="Lombard V."/>
            <person name="Lucas S."/>
            <person name="Lundell T."/>
            <person name="Martin R."/>
            <person name="McLaughlin D.J."/>
            <person name="Morgenstern I."/>
            <person name="Morin E."/>
            <person name="Murat C."/>
            <person name="Nagy L.G."/>
            <person name="Nolan M."/>
            <person name="Ohm R.A."/>
            <person name="Patyshakuliyeva A."/>
            <person name="Rokas A."/>
            <person name="Ruiz-Duenas F.J."/>
            <person name="Sabat G."/>
            <person name="Salamov A."/>
            <person name="Samejima M."/>
            <person name="Schmutz J."/>
            <person name="Slot J.C."/>
            <person name="St John F."/>
            <person name="Stenlid J."/>
            <person name="Sun H."/>
            <person name="Sun S."/>
            <person name="Syed K."/>
            <person name="Tsang A."/>
            <person name="Wiebenga A."/>
            <person name="Young D."/>
            <person name="Pisabarro A."/>
            <person name="Eastwood D.C."/>
            <person name="Martin F."/>
            <person name="Cullen D."/>
            <person name="Grigoriev I.V."/>
            <person name="Hibbett D.S."/>
        </authorList>
    </citation>
    <scope>NUCLEOTIDE SEQUENCE [LARGE SCALE GENOMIC DNA]</scope>
    <source>
        <strain evidence="5 6">DJM-731 SS1</strain>
    </source>
</reference>
<proteinExistence type="inferred from homology"/>
<dbReference type="EMBL" id="JH795855">
    <property type="protein sequence ID" value="EJU06199.1"/>
    <property type="molecule type" value="Genomic_DNA"/>
</dbReference>